<dbReference type="AlphaFoldDB" id="A0A560WDG4"/>
<evidence type="ECO:0000256" key="1">
    <source>
        <dbReference type="SAM" id="Phobius"/>
    </source>
</evidence>
<dbReference type="NCBIfam" id="TIGR03816">
    <property type="entry name" value="tadE_like_DECH"/>
    <property type="match status" value="1"/>
</dbReference>
<keyword evidence="1" id="KW-1133">Transmembrane helix</keyword>
<keyword evidence="1" id="KW-0812">Transmembrane</keyword>
<organism evidence="2 3">
    <name type="scientific">Marihabitans asiaticum</name>
    <dbReference type="NCBI Taxonomy" id="415218"/>
    <lineage>
        <taxon>Bacteria</taxon>
        <taxon>Bacillati</taxon>
        <taxon>Actinomycetota</taxon>
        <taxon>Actinomycetes</taxon>
        <taxon>Micrococcales</taxon>
        <taxon>Intrasporangiaceae</taxon>
        <taxon>Marihabitans</taxon>
    </lineage>
</organism>
<keyword evidence="1" id="KW-0472">Membrane</keyword>
<reference evidence="2 3" key="1">
    <citation type="submission" date="2019-06" db="EMBL/GenBank/DDBJ databases">
        <title>Sequencing the genomes of 1000 actinobacteria strains.</title>
        <authorList>
            <person name="Klenk H.-P."/>
        </authorList>
    </citation>
    <scope>NUCLEOTIDE SEQUENCE [LARGE SCALE GENOMIC DNA]</scope>
    <source>
        <strain evidence="2 3">DSM 18935</strain>
    </source>
</reference>
<name>A0A560WDG4_9MICO</name>
<accession>A0A560WDG4</accession>
<gene>
    <name evidence="2" type="ORF">FB557_1235</name>
</gene>
<sequence length="132" mass="13071">MSTLNRAVPPGTRRSGDGGSSAVLALAAMCVVILCATGALGVASALGAAHQARSAADLAALAGAGALQASAPLDACAAARDLAHRNDAQLVSCRVERGQEVIVETSSTVPLRLPGLSPEAMVGRARAGPHRP</sequence>
<evidence type="ECO:0000313" key="3">
    <source>
        <dbReference type="Proteomes" id="UP000315628"/>
    </source>
</evidence>
<dbReference type="EMBL" id="VIUW01000002">
    <property type="protein sequence ID" value="TWD15713.1"/>
    <property type="molecule type" value="Genomic_DNA"/>
</dbReference>
<proteinExistence type="predicted"/>
<protein>
    <submittedName>
        <fullName evidence="2">Secretion/DNA translocation related TadE-like protein</fullName>
    </submittedName>
</protein>
<dbReference type="Proteomes" id="UP000315628">
    <property type="component" value="Unassembled WGS sequence"/>
</dbReference>
<evidence type="ECO:0000313" key="2">
    <source>
        <dbReference type="EMBL" id="TWD15713.1"/>
    </source>
</evidence>
<feature type="transmembrane region" description="Helical" evidence="1">
    <location>
        <begin position="20"/>
        <end position="43"/>
    </location>
</feature>
<keyword evidence="3" id="KW-1185">Reference proteome</keyword>
<comment type="caution">
    <text evidence="2">The sequence shown here is derived from an EMBL/GenBank/DDBJ whole genome shotgun (WGS) entry which is preliminary data.</text>
</comment>
<dbReference type="RefSeq" id="WP_144856641.1">
    <property type="nucleotide sequence ID" value="NZ_BAAAYT010000001.1"/>
</dbReference>
<dbReference type="InterPro" id="IPR021202">
    <property type="entry name" value="Rv3654c-like"/>
</dbReference>